<sequence length="172" mass="19972">LGRFVKENIVVNGITSKMMESCGKVYQCTYRNAVKKAQELLYQQVGSVYEVFHSNGLNYEIFMTNNPVEPLWEAFIECAKKLTKNKKFSVSGKMKEKICSNFAKYPSKLAKCIEEYNIFFHKLVYHMCYNEHVSIPEEISPVSSIRKKEIIANLPSLPHISKIIELNNFRYL</sequence>
<name>A0ACA9PK54_9GLOM</name>
<reference evidence="1" key="1">
    <citation type="submission" date="2021-06" db="EMBL/GenBank/DDBJ databases">
        <authorList>
            <person name="Kallberg Y."/>
            <person name="Tangrot J."/>
            <person name="Rosling A."/>
        </authorList>
    </citation>
    <scope>NUCLEOTIDE SEQUENCE</scope>
    <source>
        <strain evidence="1">MA461A</strain>
    </source>
</reference>
<accession>A0ACA9PK54</accession>
<comment type="caution">
    <text evidence="1">The sequence shown here is derived from an EMBL/GenBank/DDBJ whole genome shotgun (WGS) entry which is preliminary data.</text>
</comment>
<dbReference type="Proteomes" id="UP000789920">
    <property type="component" value="Unassembled WGS sequence"/>
</dbReference>
<protein>
    <submittedName>
        <fullName evidence="1">25951_t:CDS:1</fullName>
    </submittedName>
</protein>
<proteinExistence type="predicted"/>
<evidence type="ECO:0000313" key="2">
    <source>
        <dbReference type="Proteomes" id="UP000789920"/>
    </source>
</evidence>
<gene>
    <name evidence="1" type="ORF">RPERSI_LOCUS10616</name>
</gene>
<dbReference type="EMBL" id="CAJVQC010021183">
    <property type="protein sequence ID" value="CAG8712150.1"/>
    <property type="molecule type" value="Genomic_DNA"/>
</dbReference>
<evidence type="ECO:0000313" key="1">
    <source>
        <dbReference type="EMBL" id="CAG8712150.1"/>
    </source>
</evidence>
<keyword evidence="2" id="KW-1185">Reference proteome</keyword>
<feature type="non-terminal residue" evidence="1">
    <location>
        <position position="1"/>
    </location>
</feature>
<organism evidence="1 2">
    <name type="scientific">Racocetra persica</name>
    <dbReference type="NCBI Taxonomy" id="160502"/>
    <lineage>
        <taxon>Eukaryota</taxon>
        <taxon>Fungi</taxon>
        <taxon>Fungi incertae sedis</taxon>
        <taxon>Mucoromycota</taxon>
        <taxon>Glomeromycotina</taxon>
        <taxon>Glomeromycetes</taxon>
        <taxon>Diversisporales</taxon>
        <taxon>Gigasporaceae</taxon>
        <taxon>Racocetra</taxon>
    </lineage>
</organism>